<dbReference type="AlphaFoldDB" id="A0A559JGV7"/>
<dbReference type="InterPro" id="IPR022368">
    <property type="entry name" value="Thiazole_bacteriocin_mat_put"/>
</dbReference>
<dbReference type="EMBL" id="VNJJ01000007">
    <property type="protein sequence ID" value="TVX99119.1"/>
    <property type="molecule type" value="Genomic_DNA"/>
</dbReference>
<protein>
    <submittedName>
        <fullName evidence="1">Putative thiazole-containing bacteriocin maturation protein</fullName>
    </submittedName>
</protein>
<organism evidence="1 2">
    <name type="scientific">Cohnella terricola</name>
    <dbReference type="NCBI Taxonomy" id="1289167"/>
    <lineage>
        <taxon>Bacteria</taxon>
        <taxon>Bacillati</taxon>
        <taxon>Bacillota</taxon>
        <taxon>Bacilli</taxon>
        <taxon>Bacillales</taxon>
        <taxon>Paenibacillaceae</taxon>
        <taxon>Cohnella</taxon>
    </lineage>
</organism>
<sequence length="642" mass="70081">MSKLTPSACLRVKADTFFLPVPNDGVYFRNNIGTFHMKGEMIDRWLEKLIPMFNGEHTLAELTDGLSGPYRDRVYEIAEVLRQKGFACDVSQDRPHLLSKETVRRYAGQIAFLDSCGDSGAYRFQCYRQAEVLVVGSGPIFAALVSALLESGLPRFCMLITDSLPTDRQRLMTLAENARLTDPEVAIGEVTPPRMEGNAWQEVVRPFETVLYVSEAGDGEELHLLQKACQEERKTLLPAVRLHQAGIAGPLVQPGSAVCWESAWRRIHESEVFKDPEHFAFSSTAGALLANVIVFELFKMATGAVEPESRHSLFLLDLETLEGSWHSFLPHPLPAGKAKVQAEWVDEPELRLEERPGGGAANGLFPYLSKLTSARTGILHRWEEGELGQLPLSQCRVQAADPLSKGPAGLLPDIVCSGLTHEEARREAGLSGLEAYVMRLAGVLINTEEFIGVGVGETAAEGMARGLQACLAQRMGVRLMGRTPSVVRARLGPVDDERCQFYLQALTTMRGAPTIGLGEEVYGFPVIWAGTGDGWFGCAGLTVTMALRRTLQAALLKAQNGLAYRLPQAAEVSSVLLSSDVQPELLVPAEEMTVQPNVVRHAIRKLKTSDREVSVVDLAAEPFLRDGPAAAFGVLLREGEAG</sequence>
<reference evidence="1 2" key="1">
    <citation type="submission" date="2019-07" db="EMBL/GenBank/DDBJ databases">
        <authorList>
            <person name="Kim J."/>
        </authorList>
    </citation>
    <scope>NUCLEOTIDE SEQUENCE [LARGE SCALE GENOMIC DNA]</scope>
    <source>
        <strain evidence="1 2">G13</strain>
    </source>
</reference>
<comment type="caution">
    <text evidence="1">The sequence shown here is derived from an EMBL/GenBank/DDBJ whole genome shotgun (WGS) entry which is preliminary data.</text>
</comment>
<dbReference type="Gene3D" id="3.90.930.60">
    <property type="match status" value="1"/>
</dbReference>
<evidence type="ECO:0000313" key="2">
    <source>
        <dbReference type="Proteomes" id="UP000316330"/>
    </source>
</evidence>
<proteinExistence type="predicted"/>
<gene>
    <name evidence="1" type="ORF">FPZ45_14400</name>
</gene>
<dbReference type="OrthoDB" id="2369163at2"/>
<name>A0A559JGV7_9BACL</name>
<dbReference type="RefSeq" id="WP_144702992.1">
    <property type="nucleotide sequence ID" value="NZ_VNJJ01000007.1"/>
</dbReference>
<accession>A0A559JGV7</accession>
<dbReference type="Gene3D" id="3.40.50.720">
    <property type="entry name" value="NAD(P)-binding Rossmann-like Domain"/>
    <property type="match status" value="1"/>
</dbReference>
<dbReference type="NCBIfam" id="TIGR03693">
    <property type="entry name" value="ocin_ThiF_like"/>
    <property type="match status" value="1"/>
</dbReference>
<evidence type="ECO:0000313" key="1">
    <source>
        <dbReference type="EMBL" id="TVX99119.1"/>
    </source>
</evidence>
<keyword evidence="2" id="KW-1185">Reference proteome</keyword>
<dbReference type="Proteomes" id="UP000316330">
    <property type="component" value="Unassembled WGS sequence"/>
</dbReference>